<dbReference type="InterPro" id="IPR029063">
    <property type="entry name" value="SAM-dependent_MTases_sf"/>
</dbReference>
<dbReference type="EMBL" id="LAZR01022029">
    <property type="protein sequence ID" value="KKL83269.1"/>
    <property type="molecule type" value="Genomic_DNA"/>
</dbReference>
<sequence length="71" mass="7879">TTVKPITLIKWLATLLLPPDSVKPRRLLVPFAGVASEMIGAMQAGWDEVVGVEQDSGYSKIARCRLEHWEC</sequence>
<accession>A0A0F9FAA2</accession>
<reference evidence="1" key="1">
    <citation type="journal article" date="2015" name="Nature">
        <title>Complex archaea that bridge the gap between prokaryotes and eukaryotes.</title>
        <authorList>
            <person name="Spang A."/>
            <person name="Saw J.H."/>
            <person name="Jorgensen S.L."/>
            <person name="Zaremba-Niedzwiedzka K."/>
            <person name="Martijn J."/>
            <person name="Lind A.E."/>
            <person name="van Eijk R."/>
            <person name="Schleper C."/>
            <person name="Guy L."/>
            <person name="Ettema T.J."/>
        </authorList>
    </citation>
    <scope>NUCLEOTIDE SEQUENCE</scope>
</reference>
<evidence type="ECO:0008006" key="2">
    <source>
        <dbReference type="Google" id="ProtNLM"/>
    </source>
</evidence>
<dbReference type="Gene3D" id="3.40.50.150">
    <property type="entry name" value="Vaccinia Virus protein VP39"/>
    <property type="match status" value="1"/>
</dbReference>
<feature type="non-terminal residue" evidence="1">
    <location>
        <position position="1"/>
    </location>
</feature>
<protein>
    <recommendedName>
        <fullName evidence="2">DNA methylase N-4/N-6 domain-containing protein</fullName>
    </recommendedName>
</protein>
<gene>
    <name evidence="1" type="ORF">LCGC14_1976460</name>
</gene>
<organism evidence="1">
    <name type="scientific">marine sediment metagenome</name>
    <dbReference type="NCBI Taxonomy" id="412755"/>
    <lineage>
        <taxon>unclassified sequences</taxon>
        <taxon>metagenomes</taxon>
        <taxon>ecological metagenomes</taxon>
    </lineage>
</organism>
<dbReference type="SUPFAM" id="SSF53335">
    <property type="entry name" value="S-adenosyl-L-methionine-dependent methyltransferases"/>
    <property type="match status" value="1"/>
</dbReference>
<dbReference type="AlphaFoldDB" id="A0A0F9FAA2"/>
<comment type="caution">
    <text evidence="1">The sequence shown here is derived from an EMBL/GenBank/DDBJ whole genome shotgun (WGS) entry which is preliminary data.</text>
</comment>
<proteinExistence type="predicted"/>
<name>A0A0F9FAA2_9ZZZZ</name>
<evidence type="ECO:0000313" key="1">
    <source>
        <dbReference type="EMBL" id="KKL83269.1"/>
    </source>
</evidence>